<sequence>MKVFFKILAFAFGGYFVWAASVNANDQDATLWYFIYGAAVVASLLFIVNALPKMVYMILAVLFVIGGILFWPETYEGLSIDGGDIKNIEEGREALGLGINALVMLLYWWRTPK</sequence>
<gene>
    <name evidence="2" type="ORF">B7P33_07535</name>
</gene>
<keyword evidence="1" id="KW-0472">Membrane</keyword>
<evidence type="ECO:0000256" key="1">
    <source>
        <dbReference type="SAM" id="Phobius"/>
    </source>
</evidence>
<dbReference type="AlphaFoldDB" id="A0A2A4G7Q1"/>
<proteinExistence type="predicted"/>
<dbReference type="EMBL" id="NBWU01000002">
    <property type="protein sequence ID" value="PCE64999.1"/>
    <property type="molecule type" value="Genomic_DNA"/>
</dbReference>
<name>A0A2A4G7Q1_9FLAO</name>
<keyword evidence="1" id="KW-1133">Transmembrane helix</keyword>
<dbReference type="Proteomes" id="UP000219559">
    <property type="component" value="Unassembled WGS sequence"/>
</dbReference>
<evidence type="ECO:0000313" key="2">
    <source>
        <dbReference type="EMBL" id="PCE64999.1"/>
    </source>
</evidence>
<evidence type="ECO:0008006" key="4">
    <source>
        <dbReference type="Google" id="ProtNLM"/>
    </source>
</evidence>
<organism evidence="2 3">
    <name type="scientific">Sediminicola luteus</name>
    <dbReference type="NCBI Taxonomy" id="319238"/>
    <lineage>
        <taxon>Bacteria</taxon>
        <taxon>Pseudomonadati</taxon>
        <taxon>Bacteroidota</taxon>
        <taxon>Flavobacteriia</taxon>
        <taxon>Flavobacteriales</taxon>
        <taxon>Flavobacteriaceae</taxon>
        <taxon>Sediminicola</taxon>
    </lineage>
</organism>
<protein>
    <recommendedName>
        <fullName evidence="4">Transmembrane family 220, helix</fullName>
    </recommendedName>
</protein>
<dbReference type="RefSeq" id="WP_097440278.1">
    <property type="nucleotide sequence ID" value="NZ_KZ300476.1"/>
</dbReference>
<dbReference type="OrthoDB" id="329078at2"/>
<keyword evidence="3" id="KW-1185">Reference proteome</keyword>
<keyword evidence="1" id="KW-0812">Transmembrane</keyword>
<dbReference type="InterPro" id="IPR029377">
    <property type="entry name" value="TMEM220"/>
</dbReference>
<dbReference type="Pfam" id="PF15071">
    <property type="entry name" value="TMEM220"/>
    <property type="match status" value="1"/>
</dbReference>
<feature type="transmembrane region" description="Helical" evidence="1">
    <location>
        <begin position="29"/>
        <end position="47"/>
    </location>
</feature>
<feature type="transmembrane region" description="Helical" evidence="1">
    <location>
        <begin position="91"/>
        <end position="109"/>
    </location>
</feature>
<comment type="caution">
    <text evidence="2">The sequence shown here is derived from an EMBL/GenBank/DDBJ whole genome shotgun (WGS) entry which is preliminary data.</text>
</comment>
<evidence type="ECO:0000313" key="3">
    <source>
        <dbReference type="Proteomes" id="UP000219559"/>
    </source>
</evidence>
<reference evidence="2 3" key="1">
    <citation type="submission" date="2017-04" db="EMBL/GenBank/DDBJ databases">
        <title>A new member of the family Flavobacteriaceae isolated from ascidians.</title>
        <authorList>
            <person name="Chen L."/>
        </authorList>
    </citation>
    <scope>NUCLEOTIDE SEQUENCE [LARGE SCALE GENOMIC DNA]</scope>
    <source>
        <strain evidence="2 3">HQA918</strain>
    </source>
</reference>
<feature type="transmembrane region" description="Helical" evidence="1">
    <location>
        <begin position="54"/>
        <end position="71"/>
    </location>
</feature>
<accession>A0A2A4G7Q1</accession>